<accession>A0A427ALI8</accession>
<evidence type="ECO:0000313" key="1">
    <source>
        <dbReference type="EMBL" id="RRT77123.1"/>
    </source>
</evidence>
<evidence type="ECO:0000313" key="2">
    <source>
        <dbReference type="Proteomes" id="UP000287651"/>
    </source>
</evidence>
<name>A0A427ALI8_ENSVE</name>
<dbReference type="EMBL" id="AMZH03002011">
    <property type="protein sequence ID" value="RRT77123.1"/>
    <property type="molecule type" value="Genomic_DNA"/>
</dbReference>
<comment type="caution">
    <text evidence="1">The sequence shown here is derived from an EMBL/GenBank/DDBJ whole genome shotgun (WGS) entry which is preliminary data.</text>
</comment>
<proteinExistence type="predicted"/>
<organism evidence="1 2">
    <name type="scientific">Ensete ventricosum</name>
    <name type="common">Abyssinian banana</name>
    <name type="synonym">Musa ensete</name>
    <dbReference type="NCBI Taxonomy" id="4639"/>
    <lineage>
        <taxon>Eukaryota</taxon>
        <taxon>Viridiplantae</taxon>
        <taxon>Streptophyta</taxon>
        <taxon>Embryophyta</taxon>
        <taxon>Tracheophyta</taxon>
        <taxon>Spermatophyta</taxon>
        <taxon>Magnoliopsida</taxon>
        <taxon>Liliopsida</taxon>
        <taxon>Zingiberales</taxon>
        <taxon>Musaceae</taxon>
        <taxon>Ensete</taxon>
    </lineage>
</organism>
<dbReference type="AlphaFoldDB" id="A0A427ALI8"/>
<dbReference type="Proteomes" id="UP000287651">
    <property type="component" value="Unassembled WGS sequence"/>
</dbReference>
<sequence length="213" mass="23365">MKMTISFLVASSDLCYDWVGVPKDPLVADLEEGGLDGGQFWPITSPLEGSRGLSSGLLDPGSLLIISFPDHQCLDSYLRGHMHNVREWLVGRTVEAFGSSDVTSHKQCWGFGVVAEESGRPGPCWVYKLVQVSQGRGLPVQIGSASREFAPLVGSFGLRLARAREKMPPTGVTGRGLYTLQVEGQSYAWSYLRQHPSEVVVYDESTQRYDAKV</sequence>
<gene>
    <name evidence="1" type="ORF">B296_00017660</name>
</gene>
<protein>
    <submittedName>
        <fullName evidence="1">Uncharacterized protein</fullName>
    </submittedName>
</protein>
<reference evidence="1 2" key="1">
    <citation type="journal article" date="2014" name="Agronomy (Basel)">
        <title>A Draft Genome Sequence for Ensete ventricosum, the Drought-Tolerant Tree Against Hunger.</title>
        <authorList>
            <person name="Harrison J."/>
            <person name="Moore K.A."/>
            <person name="Paszkiewicz K."/>
            <person name="Jones T."/>
            <person name="Grant M."/>
            <person name="Ambacheew D."/>
            <person name="Muzemil S."/>
            <person name="Studholme D.J."/>
        </authorList>
    </citation>
    <scope>NUCLEOTIDE SEQUENCE [LARGE SCALE GENOMIC DNA]</scope>
</reference>